<dbReference type="InterPro" id="IPR027417">
    <property type="entry name" value="P-loop_NTPase"/>
</dbReference>
<dbReference type="SUPFAM" id="SSF52540">
    <property type="entry name" value="P-loop containing nucleoside triphosphate hydrolases"/>
    <property type="match status" value="1"/>
</dbReference>
<dbReference type="InterPro" id="IPR002789">
    <property type="entry name" value="HerA_central"/>
</dbReference>
<evidence type="ECO:0000256" key="3">
    <source>
        <dbReference type="ARBA" id="ARBA00048954"/>
    </source>
</evidence>
<dbReference type="Gene3D" id="3.40.50.300">
    <property type="entry name" value="P-loop containing nucleotide triphosphate hydrolases"/>
    <property type="match status" value="2"/>
</dbReference>
<dbReference type="KEGG" id="mvc:MSVAZ_0240"/>
<dbReference type="EMBL" id="CP009520">
    <property type="protein sequence ID" value="AKB42509.1"/>
    <property type="molecule type" value="Genomic_DNA"/>
</dbReference>
<comment type="similarity">
    <text evidence="1">Belongs to the HerA family.</text>
</comment>
<evidence type="ECO:0000313" key="7">
    <source>
        <dbReference type="EMBL" id="AKB42509.1"/>
    </source>
</evidence>
<dbReference type="PANTHER" id="PTHR42957">
    <property type="entry name" value="HELICASE MJ1565-RELATED"/>
    <property type="match status" value="1"/>
</dbReference>
<keyword evidence="7" id="KW-0067">ATP-binding</keyword>
<dbReference type="InterPro" id="IPR008571">
    <property type="entry name" value="HerA-like"/>
</dbReference>
<dbReference type="PATRIC" id="fig|1434123.4.peg.239"/>
<accession>A0A0E3Q2G8</accession>
<dbReference type="GeneID" id="24808599"/>
<dbReference type="HOGENOM" id="CLU_058575_0_0_2"/>
<evidence type="ECO:0000256" key="2">
    <source>
        <dbReference type="ARBA" id="ARBA00034617"/>
    </source>
</evidence>
<comment type="catalytic activity">
    <reaction evidence="2">
        <text>Couples ATP hydrolysis with the unwinding of duplex DNA by translocating in the 3'-5' direction.</text>
        <dbReference type="EC" id="5.6.2.4"/>
    </reaction>
</comment>
<evidence type="ECO:0000256" key="1">
    <source>
        <dbReference type="ARBA" id="ARBA00007816"/>
    </source>
</evidence>
<protein>
    <submittedName>
        <fullName evidence="7">Bipolar DNA helicase</fullName>
    </submittedName>
</protein>
<feature type="compositionally biased region" description="Basic and acidic residues" evidence="5">
    <location>
        <begin position="430"/>
        <end position="443"/>
    </location>
</feature>
<feature type="region of interest" description="Disordered" evidence="5">
    <location>
        <begin position="421"/>
        <end position="443"/>
    </location>
</feature>
<keyword evidence="7" id="KW-0347">Helicase</keyword>
<dbReference type="Pfam" id="PF01935">
    <property type="entry name" value="DUF87"/>
    <property type="match status" value="1"/>
</dbReference>
<keyword evidence="7" id="KW-0378">Hydrolase</keyword>
<dbReference type="PANTHER" id="PTHR42957:SF1">
    <property type="entry name" value="HELICASE MJ1565-RELATED"/>
    <property type="match status" value="1"/>
</dbReference>
<comment type="catalytic activity">
    <reaction evidence="4">
        <text>ATP + H2O = ADP + phosphate + H(+)</text>
        <dbReference type="Rhea" id="RHEA:13065"/>
        <dbReference type="ChEBI" id="CHEBI:15377"/>
        <dbReference type="ChEBI" id="CHEBI:15378"/>
        <dbReference type="ChEBI" id="CHEBI:30616"/>
        <dbReference type="ChEBI" id="CHEBI:43474"/>
        <dbReference type="ChEBI" id="CHEBI:456216"/>
        <dbReference type="EC" id="5.6.2.4"/>
    </reaction>
</comment>
<name>A0A0E3Q2G8_9EURY</name>
<dbReference type="STRING" id="1434123.MSVAZ_0240"/>
<gene>
    <name evidence="7" type="ORF">MSVAZ_0240</name>
</gene>
<organism evidence="7 8">
    <name type="scientific">Methanosarcina vacuolata Z-761</name>
    <dbReference type="NCBI Taxonomy" id="1434123"/>
    <lineage>
        <taxon>Archaea</taxon>
        <taxon>Methanobacteriati</taxon>
        <taxon>Methanobacteriota</taxon>
        <taxon>Stenosarchaea group</taxon>
        <taxon>Methanomicrobia</taxon>
        <taxon>Methanosarcinales</taxon>
        <taxon>Methanosarcinaceae</taxon>
        <taxon>Methanosarcina</taxon>
    </lineage>
</organism>
<sequence>MQKIESRESKPVFRGKNTGALRVLGSEENPGKGLLSIGNYMALDHSRGAAVYLDALKPHAILICGKRGYGKSYTMGCLLEELAFLEPAIRKKLASVVIDTMGIFWTMKYPNAFEARKLKNWDLTPAGLDIEIFVPVGKIEAYRKRNIDVKPFSIPISELSGSQWCRIFSIEEVSPPGILLVRAIESLREKGEAYSFEEILSEIAGDPRSDKVSKGAAENYFRAVNSWGLFSKEGTKLSDLVSGGRTTILDVSTLENENVCAAAVSIIAGRLYEARLEARRTYEKKLMGEKFDEEVFPMVWLFIDEAHIFIPAKTEGLASKVLINRCLRQGRQPGLSLVLATQRPASLHPDVVSQSDLLICHRLTASDDILALETSRPLYMQENLQAYIKKMGSERGAALIVDDHSESVHLVRIRPRLSWHGGGEPSAFEPHTKDKSKENTFQL</sequence>
<evidence type="ECO:0000256" key="5">
    <source>
        <dbReference type="SAM" id="MobiDB-lite"/>
    </source>
</evidence>
<keyword evidence="7" id="KW-0547">Nucleotide-binding</keyword>
<dbReference type="AlphaFoldDB" id="A0A0E3Q2G8"/>
<evidence type="ECO:0000313" key="8">
    <source>
        <dbReference type="Proteomes" id="UP000033096"/>
    </source>
</evidence>
<feature type="domain" description="Helicase HerA central" evidence="6">
    <location>
        <begin position="46"/>
        <end position="268"/>
    </location>
</feature>
<keyword evidence="8" id="KW-1185">Reference proteome</keyword>
<proteinExistence type="inferred from homology"/>
<evidence type="ECO:0000256" key="4">
    <source>
        <dbReference type="ARBA" id="ARBA00048988"/>
    </source>
</evidence>
<dbReference type="Proteomes" id="UP000033096">
    <property type="component" value="Chromosome"/>
</dbReference>
<dbReference type="RefSeq" id="WP_048117076.1">
    <property type="nucleotide sequence ID" value="NZ_CP009520.1"/>
</dbReference>
<reference evidence="7 8" key="1">
    <citation type="submission" date="2014-07" db="EMBL/GenBank/DDBJ databases">
        <title>Methanogenic archaea and the global carbon cycle.</title>
        <authorList>
            <person name="Henriksen J.R."/>
            <person name="Luke J."/>
            <person name="Reinhart S."/>
            <person name="Benedict M.N."/>
            <person name="Youngblut N.D."/>
            <person name="Metcalf M.E."/>
            <person name="Whitaker R.J."/>
            <person name="Metcalf W.W."/>
        </authorList>
    </citation>
    <scope>NUCLEOTIDE SEQUENCE [LARGE SCALE GENOMIC DNA]</scope>
    <source>
        <strain evidence="7 8">Z-761</strain>
    </source>
</reference>
<dbReference type="GO" id="GO:0043138">
    <property type="term" value="F:3'-5' DNA helicase activity"/>
    <property type="evidence" value="ECO:0007669"/>
    <property type="project" value="UniProtKB-EC"/>
</dbReference>
<dbReference type="GO" id="GO:0043139">
    <property type="term" value="F:5'-3' DNA helicase activity"/>
    <property type="evidence" value="ECO:0007669"/>
    <property type="project" value="UniProtKB-EC"/>
</dbReference>
<comment type="catalytic activity">
    <reaction evidence="3">
        <text>ATP + H2O = ADP + phosphate + H(+)</text>
        <dbReference type="Rhea" id="RHEA:13065"/>
        <dbReference type="ChEBI" id="CHEBI:15377"/>
        <dbReference type="ChEBI" id="CHEBI:15378"/>
        <dbReference type="ChEBI" id="CHEBI:30616"/>
        <dbReference type="ChEBI" id="CHEBI:43474"/>
        <dbReference type="ChEBI" id="CHEBI:456216"/>
        <dbReference type="EC" id="5.6.2.3"/>
    </reaction>
</comment>
<evidence type="ECO:0000259" key="6">
    <source>
        <dbReference type="Pfam" id="PF01935"/>
    </source>
</evidence>